<evidence type="ECO:0000256" key="1">
    <source>
        <dbReference type="SAM" id="MobiDB-lite"/>
    </source>
</evidence>
<dbReference type="PANTHER" id="PTHR40254">
    <property type="entry name" value="BLR0577 PROTEIN"/>
    <property type="match status" value="1"/>
</dbReference>
<feature type="compositionally biased region" description="Basic and acidic residues" evidence="1">
    <location>
        <begin position="517"/>
        <end position="539"/>
    </location>
</feature>
<dbReference type="Pfam" id="PF13454">
    <property type="entry name" value="NAD_binding_9"/>
    <property type="match status" value="1"/>
</dbReference>
<dbReference type="InterPro" id="IPR038732">
    <property type="entry name" value="HpyO/CreE_NAD-binding"/>
</dbReference>
<feature type="compositionally biased region" description="Basic residues" evidence="1">
    <location>
        <begin position="506"/>
        <end position="516"/>
    </location>
</feature>
<name>K9ASI5_9STAP</name>
<feature type="region of interest" description="Disordered" evidence="1">
    <location>
        <begin position="492"/>
        <end position="574"/>
    </location>
</feature>
<dbReference type="RefSeq" id="WP_009381997.1">
    <property type="nucleotide sequence ID" value="NZ_AMSQ01000002.1"/>
</dbReference>
<dbReference type="Proteomes" id="UP000009885">
    <property type="component" value="Unassembled WGS sequence"/>
</dbReference>
<organism evidence="3 4">
    <name type="scientific">Staphylococcus massiliensis S46</name>
    <dbReference type="NCBI Taxonomy" id="1229783"/>
    <lineage>
        <taxon>Bacteria</taxon>
        <taxon>Bacillati</taxon>
        <taxon>Bacillota</taxon>
        <taxon>Bacilli</taxon>
        <taxon>Bacillales</taxon>
        <taxon>Staphylococcaceae</taxon>
        <taxon>Staphylococcus</taxon>
    </lineage>
</organism>
<evidence type="ECO:0000259" key="2">
    <source>
        <dbReference type="Pfam" id="PF13454"/>
    </source>
</evidence>
<dbReference type="PANTHER" id="PTHR40254:SF1">
    <property type="entry name" value="BLR0577 PROTEIN"/>
    <property type="match status" value="1"/>
</dbReference>
<dbReference type="InterPro" id="IPR052189">
    <property type="entry name" value="L-asp_N-monooxygenase_NS-form"/>
</dbReference>
<dbReference type="EMBL" id="AMSQ01000002">
    <property type="protein sequence ID" value="EKU50284.1"/>
    <property type="molecule type" value="Genomic_DNA"/>
</dbReference>
<keyword evidence="4" id="KW-1185">Reference proteome</keyword>
<dbReference type="AlphaFoldDB" id="K9ASI5"/>
<feature type="compositionally biased region" description="Basic and acidic residues" evidence="1">
    <location>
        <begin position="492"/>
        <end position="505"/>
    </location>
</feature>
<sequence length="574" mass="66419">MKVAVIGTGTAGVSILREMVKYDKFEDIEIDVYDNSRNMGQGVPFQNDSEELLINLPADQMSLNLENPYEFREWYENKTEQKYGDATYLPRYLFGQYMRHYLSEITETYKNINIVEEEVTQIFIEEDKSLKAIIYNVCTNNDHSLCKQYDYVFFTVGSLSYKDPYNLKGKKGFIPSPYPTISTLDDVKDRDRVAVIGTGLASIDVVRYVLKHHDKMPVTIASRGGKLPSVRGTKYDIELQHLTQDNFQKLKLKNFGVVPLNEVLDLFKKECDTLGIPLKKLLHRKQGNPVRDLNYDLRHADEVGLFQSLIEEIKENMNWIWNSLSKEDQKLFHTEYNGYLKDNANPMPTSTAKLLIDEIQMGRLSIKKGVENVRHYYGKFRIKYKGVRDEVRYDVLINATGPKTHLDELDSDDALVQDIYNRQIVQPHPMGGVQIVPATNEVISSKYGTLSDFRVIGQLTNGVNYQRNSVTMILQQVRTAVESLYKTVDVKEKVSESKSKDDKSKKKEKKKAKKKKSEKDEKVKSKKSRKDDDLEQDKKDKKKDKKHKKKKEKSKDDKKKASKKDSKKKDKKKK</sequence>
<comment type="caution">
    <text evidence="3">The sequence shown here is derived from an EMBL/GenBank/DDBJ whole genome shotgun (WGS) entry which is preliminary data.</text>
</comment>
<feature type="compositionally biased region" description="Basic and acidic residues" evidence="1">
    <location>
        <begin position="553"/>
        <end position="568"/>
    </location>
</feature>
<protein>
    <recommendedName>
        <fullName evidence="2">FAD-dependent urate hydroxylase HpyO/Asp monooxygenase CreE-like FAD/NAD(P)-binding domain-containing protein</fullName>
    </recommendedName>
</protein>
<evidence type="ECO:0000313" key="3">
    <source>
        <dbReference type="EMBL" id="EKU50284.1"/>
    </source>
</evidence>
<dbReference type="Gene3D" id="3.50.50.60">
    <property type="entry name" value="FAD/NAD(P)-binding domain"/>
    <property type="match status" value="1"/>
</dbReference>
<evidence type="ECO:0000313" key="4">
    <source>
        <dbReference type="Proteomes" id="UP000009885"/>
    </source>
</evidence>
<dbReference type="SUPFAM" id="SSF51905">
    <property type="entry name" value="FAD/NAD(P)-binding domain"/>
    <property type="match status" value="1"/>
</dbReference>
<dbReference type="eggNOG" id="COG4529">
    <property type="taxonomic scope" value="Bacteria"/>
</dbReference>
<dbReference type="InterPro" id="IPR036188">
    <property type="entry name" value="FAD/NAD-bd_sf"/>
</dbReference>
<feature type="compositionally biased region" description="Basic residues" evidence="1">
    <location>
        <begin position="540"/>
        <end position="552"/>
    </location>
</feature>
<dbReference type="PATRIC" id="fig|1229783.3.peg.314"/>
<dbReference type="STRING" id="1229783.C273_01540"/>
<feature type="domain" description="FAD-dependent urate hydroxylase HpyO/Asp monooxygenase CreE-like FAD/NAD(P)-binding" evidence="2">
    <location>
        <begin position="4"/>
        <end position="157"/>
    </location>
</feature>
<accession>K9ASI5</accession>
<dbReference type="OrthoDB" id="2211465at2"/>
<proteinExistence type="predicted"/>
<gene>
    <name evidence="3" type="ORF">C273_01540</name>
</gene>
<reference evidence="3 4" key="1">
    <citation type="journal article" date="2013" name="Genome Announc.">
        <title>Genome Sequence of Staphylococcus massiliensis Strain S46, Isolated from the Surface of Healthy Human Skin.</title>
        <authorList>
            <person name="Srivastav R."/>
            <person name="Singh A."/>
            <person name="Jangir P.K."/>
            <person name="Kumari C."/>
            <person name="Muduli S."/>
            <person name="Sharma R."/>
        </authorList>
    </citation>
    <scope>NUCLEOTIDE SEQUENCE [LARGE SCALE GENOMIC DNA]</scope>
    <source>
        <strain evidence="3 4">S46</strain>
    </source>
</reference>